<reference evidence="2 3" key="1">
    <citation type="submission" date="2023-09" db="EMBL/GenBank/DDBJ databases">
        <title>Multi-omics analysis of a traditional fermented food reveals byproduct-associated fungal strains for waste-to-food upcycling.</title>
        <authorList>
            <consortium name="Lawrence Berkeley National Laboratory"/>
            <person name="Rekdal V.M."/>
            <person name="Villalobos-Escobedo J.M."/>
            <person name="Rodriguez-Valeron N."/>
            <person name="Garcia M.O."/>
            <person name="Vasquez D.P."/>
            <person name="Damayanti I."/>
            <person name="Sorensen P.M."/>
            <person name="Baidoo E.E."/>
            <person name="De Carvalho A.C."/>
            <person name="Riley R."/>
            <person name="Lipzen A."/>
            <person name="He G."/>
            <person name="Yan M."/>
            <person name="Haridas S."/>
            <person name="Daum C."/>
            <person name="Yoshinaga Y."/>
            <person name="Ng V."/>
            <person name="Grigoriev I.V."/>
            <person name="Munk R."/>
            <person name="Nuraida L."/>
            <person name="Wijaya C.H."/>
            <person name="Morales P.-C."/>
            <person name="Keasling J.D."/>
        </authorList>
    </citation>
    <scope>NUCLEOTIDE SEQUENCE [LARGE SCALE GENOMIC DNA]</scope>
    <source>
        <strain evidence="2 3">FGSC 2613</strain>
    </source>
</reference>
<feature type="region of interest" description="Disordered" evidence="1">
    <location>
        <begin position="217"/>
        <end position="277"/>
    </location>
</feature>
<keyword evidence="3" id="KW-1185">Reference proteome</keyword>
<accession>A0ABR3DC38</accession>
<sequence>MESSTYIYNLHTVFLPDPARRFLWTIRMANLHLAFDLIRRFKLKTPRFLAPWEEFLLHEPYPESHPILVQCWPMKGVNNLLVIMETLRSICDSPIFAFEGLSIIEPWALWYLAAAMAQTWTRDPVGLISGVPEDVSTEELQRLTKELHVEIRKVSVKVWTANFGYFQYVLDYRWHDVQFGNMKDSYDGGHQEATEHKEYVEDVENMEDVEDVEDNAQTGVQDEMATEVRSDKDHDSGYCSMEEETHEDGNNADNDGHTSSDDEAVLTPSTKSDVGETGCCQEREWPRELEWHHGFGPCSKIDCRIQDANKAIGTFRGLKLDPHLQTDCCPM</sequence>
<evidence type="ECO:0000256" key="1">
    <source>
        <dbReference type="SAM" id="MobiDB-lite"/>
    </source>
</evidence>
<evidence type="ECO:0000313" key="3">
    <source>
        <dbReference type="Proteomes" id="UP001451303"/>
    </source>
</evidence>
<comment type="caution">
    <text evidence="2">The sequence shown here is derived from an EMBL/GenBank/DDBJ whole genome shotgun (WGS) entry which is preliminary data.</text>
</comment>
<gene>
    <name evidence="2" type="ORF">QR685DRAFT_596931</name>
</gene>
<protein>
    <recommendedName>
        <fullName evidence="4">Aminotransferase-like plant mobile domain-containing protein</fullName>
    </recommendedName>
</protein>
<dbReference type="Proteomes" id="UP001451303">
    <property type="component" value="Unassembled WGS sequence"/>
</dbReference>
<name>A0ABR3DC38_NEUIN</name>
<evidence type="ECO:0000313" key="2">
    <source>
        <dbReference type="EMBL" id="KAL0470245.1"/>
    </source>
</evidence>
<proteinExistence type="predicted"/>
<dbReference type="EMBL" id="JAVLET010000004">
    <property type="protein sequence ID" value="KAL0470245.1"/>
    <property type="molecule type" value="Genomic_DNA"/>
</dbReference>
<organism evidence="2 3">
    <name type="scientific">Neurospora intermedia</name>
    <dbReference type="NCBI Taxonomy" id="5142"/>
    <lineage>
        <taxon>Eukaryota</taxon>
        <taxon>Fungi</taxon>
        <taxon>Dikarya</taxon>
        <taxon>Ascomycota</taxon>
        <taxon>Pezizomycotina</taxon>
        <taxon>Sordariomycetes</taxon>
        <taxon>Sordariomycetidae</taxon>
        <taxon>Sordariales</taxon>
        <taxon>Sordariaceae</taxon>
        <taxon>Neurospora</taxon>
    </lineage>
</organism>
<feature type="compositionally biased region" description="Basic and acidic residues" evidence="1">
    <location>
        <begin position="226"/>
        <end position="236"/>
    </location>
</feature>
<evidence type="ECO:0008006" key="4">
    <source>
        <dbReference type="Google" id="ProtNLM"/>
    </source>
</evidence>